<protein>
    <submittedName>
        <fullName evidence="1">Uncharacterized protein</fullName>
    </submittedName>
</protein>
<comment type="caution">
    <text evidence="1">The sequence shown here is derived from an EMBL/GenBank/DDBJ whole genome shotgun (WGS) entry which is preliminary data.</text>
</comment>
<evidence type="ECO:0000313" key="2">
    <source>
        <dbReference type="Proteomes" id="UP000006253"/>
    </source>
</evidence>
<name>A0A0E2B7R5_9LEPT</name>
<organism evidence="1 2">
    <name type="scientific">Leptospira kirschneri str. H1</name>
    <dbReference type="NCBI Taxonomy" id="1049966"/>
    <lineage>
        <taxon>Bacteria</taxon>
        <taxon>Pseudomonadati</taxon>
        <taxon>Spirochaetota</taxon>
        <taxon>Spirochaetia</taxon>
        <taxon>Leptospirales</taxon>
        <taxon>Leptospiraceae</taxon>
        <taxon>Leptospira</taxon>
    </lineage>
</organism>
<proteinExistence type="predicted"/>
<reference evidence="1 2" key="1">
    <citation type="submission" date="2012-10" db="EMBL/GenBank/DDBJ databases">
        <authorList>
            <person name="Harkins D.M."/>
            <person name="Durkin A.S."/>
            <person name="Brinkac L.M."/>
            <person name="Selengut J.D."/>
            <person name="Sanka R."/>
            <person name="DePew J."/>
            <person name="Purushe J."/>
            <person name="Peacock S.J."/>
            <person name="Thaipadungpanit J."/>
            <person name="Wuthiekanun V.W."/>
            <person name="Day N.P."/>
            <person name="Vinetz J.M."/>
            <person name="Sutton G.G."/>
            <person name="Nelson W.C."/>
            <person name="Fouts D.E."/>
        </authorList>
    </citation>
    <scope>NUCLEOTIDE SEQUENCE [LARGE SCALE GENOMIC DNA]</scope>
    <source>
        <strain evidence="1 2">H1</strain>
    </source>
</reference>
<gene>
    <name evidence="1" type="ORF">LEP1GSC081_2296</name>
</gene>
<dbReference type="AlphaFoldDB" id="A0A0E2B7R5"/>
<accession>A0A0E2B7R5</accession>
<evidence type="ECO:0000313" key="1">
    <source>
        <dbReference type="EMBL" id="EKO17258.1"/>
    </source>
</evidence>
<dbReference type="Proteomes" id="UP000006253">
    <property type="component" value="Unassembled WGS sequence"/>
</dbReference>
<sequence>MIFHDSYTFLLIDRSFLQTDFLKKKIGTARIPVGSIFLIFQKFVTIEIRKNYKLQKFDLLFKDDPALLSGCYLFSSNYNLGRVLYF</sequence>
<dbReference type="EMBL" id="AHMY02000011">
    <property type="protein sequence ID" value="EKO17258.1"/>
    <property type="molecule type" value="Genomic_DNA"/>
</dbReference>